<dbReference type="GO" id="GO:0007018">
    <property type="term" value="P:microtubule-based movement"/>
    <property type="evidence" value="ECO:0007669"/>
    <property type="project" value="InterPro"/>
</dbReference>
<keyword evidence="3 6" id="KW-0067">ATP-binding</keyword>
<evidence type="ECO:0000256" key="6">
    <source>
        <dbReference type="PROSITE-ProRule" id="PRU00283"/>
    </source>
</evidence>
<dbReference type="CDD" id="cd00106">
    <property type="entry name" value="KISc"/>
    <property type="match status" value="1"/>
</dbReference>
<dbReference type="EMBL" id="JAGTXO010000012">
    <property type="protein sequence ID" value="KAG8464658.1"/>
    <property type="molecule type" value="Genomic_DNA"/>
</dbReference>
<dbReference type="InterPro" id="IPR001752">
    <property type="entry name" value="Kinesin_motor_dom"/>
</dbReference>
<dbReference type="Pfam" id="PF00225">
    <property type="entry name" value="Kinesin"/>
    <property type="match status" value="1"/>
</dbReference>
<comment type="similarity">
    <text evidence="6 7">Belongs to the TRAFAC class myosin-kinesin ATPase superfamily. Kinesin family.</text>
</comment>
<dbReference type="PANTHER" id="PTHR47968">
    <property type="entry name" value="CENTROMERE PROTEIN E"/>
    <property type="match status" value="1"/>
</dbReference>
<feature type="coiled-coil region" evidence="8">
    <location>
        <begin position="560"/>
        <end position="587"/>
    </location>
</feature>
<evidence type="ECO:0000256" key="2">
    <source>
        <dbReference type="ARBA" id="ARBA00022741"/>
    </source>
</evidence>
<dbReference type="Proteomes" id="UP000751190">
    <property type="component" value="Unassembled WGS sequence"/>
</dbReference>
<dbReference type="InterPro" id="IPR019821">
    <property type="entry name" value="Kinesin_motor_CS"/>
</dbReference>
<evidence type="ECO:0000256" key="1">
    <source>
        <dbReference type="ARBA" id="ARBA00022701"/>
    </source>
</evidence>
<dbReference type="GO" id="GO:0008017">
    <property type="term" value="F:microtubule binding"/>
    <property type="evidence" value="ECO:0007669"/>
    <property type="project" value="InterPro"/>
</dbReference>
<dbReference type="InterPro" id="IPR036961">
    <property type="entry name" value="Kinesin_motor_dom_sf"/>
</dbReference>
<dbReference type="PRINTS" id="PR00380">
    <property type="entry name" value="KINESINHEAVY"/>
</dbReference>
<keyword evidence="11" id="KW-1185">Reference proteome</keyword>
<protein>
    <recommendedName>
        <fullName evidence="7">Kinesin-like protein</fullName>
    </recommendedName>
</protein>
<reference evidence="10" key="1">
    <citation type="submission" date="2021-05" db="EMBL/GenBank/DDBJ databases">
        <title>The genome of the haptophyte Pavlova lutheri (Diacronema luteri, Pavlovales) - a model for lipid biosynthesis in eukaryotic algae.</title>
        <authorList>
            <person name="Hulatt C.J."/>
            <person name="Posewitz M.C."/>
        </authorList>
    </citation>
    <scope>NUCLEOTIDE SEQUENCE</scope>
    <source>
        <strain evidence="10">NIVA-4/92</strain>
    </source>
</reference>
<gene>
    <name evidence="10" type="ORF">KFE25_010026</name>
</gene>
<keyword evidence="4 8" id="KW-0175">Coiled coil</keyword>
<accession>A0A8J5XDB6</accession>
<evidence type="ECO:0000259" key="9">
    <source>
        <dbReference type="PROSITE" id="PS50067"/>
    </source>
</evidence>
<evidence type="ECO:0000256" key="3">
    <source>
        <dbReference type="ARBA" id="ARBA00022840"/>
    </source>
</evidence>
<name>A0A8J5XDB6_DIALT</name>
<dbReference type="GO" id="GO:0005874">
    <property type="term" value="C:microtubule"/>
    <property type="evidence" value="ECO:0007669"/>
    <property type="project" value="UniProtKB-KW"/>
</dbReference>
<dbReference type="PROSITE" id="PS00411">
    <property type="entry name" value="KINESIN_MOTOR_1"/>
    <property type="match status" value="1"/>
</dbReference>
<feature type="coiled-coil region" evidence="8">
    <location>
        <begin position="683"/>
        <end position="717"/>
    </location>
</feature>
<keyword evidence="5 6" id="KW-0505">Motor protein</keyword>
<feature type="domain" description="Kinesin motor" evidence="9">
    <location>
        <begin position="7"/>
        <end position="379"/>
    </location>
</feature>
<comment type="caution">
    <text evidence="10">The sequence shown here is derived from an EMBL/GenBank/DDBJ whole genome shotgun (WGS) entry which is preliminary data.</text>
</comment>
<dbReference type="PANTHER" id="PTHR47968:SF36">
    <property type="entry name" value="KINESIN HEAVY CHAIN ISOFORM X1"/>
    <property type="match status" value="1"/>
</dbReference>
<dbReference type="Gene3D" id="3.40.850.10">
    <property type="entry name" value="Kinesin motor domain"/>
    <property type="match status" value="1"/>
</dbReference>
<evidence type="ECO:0000256" key="7">
    <source>
        <dbReference type="RuleBase" id="RU000394"/>
    </source>
</evidence>
<keyword evidence="1 7" id="KW-0493">Microtubule</keyword>
<feature type="coiled-coil region" evidence="8">
    <location>
        <begin position="397"/>
        <end position="447"/>
    </location>
</feature>
<dbReference type="OrthoDB" id="3176171at2759"/>
<dbReference type="InterPro" id="IPR027640">
    <property type="entry name" value="Kinesin-like_fam"/>
</dbReference>
<evidence type="ECO:0000256" key="5">
    <source>
        <dbReference type="ARBA" id="ARBA00023175"/>
    </source>
</evidence>
<sequence length="970" mass="102156">MQLHADPVTVIVRVRPLLAAERANGDVRTCRCSGNTLVLDEPESPHMREVLQLRENSALMHAATPLASYTFNFDHVYPMSSSQADVYERTALPAVQAVLEGFNATVIAYGMTGAGKTFTMEGTSGDREQRGVSPRALEHIFEHIRTCTDGSKRFLVRASYLQIYNESISDLLKAERSALAVREDRRRGLYVEGLSEWVVRSTAEVGRLLARGQSARATGSTRANELSSRSHAVVLVVVEQASVPPGAAGANGGDNAGYAAAGGGGGSGRHVCVGKLNLVDLAGSERLSASDASGARLQESKKINTSLSALGNVVAALSDRANGRLRAHIPYRDSKLTRLLEDSLGGNCKTTLIALVSPAAHAFPETLSTLKFATRAKTVRNQPTINVDDELDQGALLREYEAQLSQLRAELAQRSRTLIDSARLLELEQLHRRAEEDRLEAMRALEQRTSEYLSEKAGKRALEARIADFQSQLLGRPAAAARAGGGDEAAQGGADAAGGGVGTLGAELLPYGLRLEELERDRAAIEEDKAQVVRYKALLVKQRELMLALTRRLTERDASLLALQAELDAADARALELEDELDARTLELLTLQRVALEHGVPQGVLAVSPAHTSQLLARYGPAHAGVRRALEPIAEGAAGADGRAPISMPKHELTGAGGLRGFAVPRPFDDGDDGGAPDGTAPVAELRARLGALRARNAQLERALGDAQHALAETEDAIAERVRDLVDAEVERVAADAVEVVAEARAARAAADALQADAVSARHALSVVEGERDGHAAQLRAVEAELGSALADARTMLARAVRADGVPEAARASALAEAALGDGGDGSAPHERVRALRRVCAAALSVSASVDPVAPRPLLLPSEALVARAEASEKHVLRLKHRCAAHVKERAALTSILDKKVKVLVDELVKSLSSVGGAAVPAGAGHAAAPGGDGMAAALKQVGVLQKLVHAAVAALKMPDAAGESGTEEP</sequence>
<dbReference type="GO" id="GO:0003777">
    <property type="term" value="F:microtubule motor activity"/>
    <property type="evidence" value="ECO:0007669"/>
    <property type="project" value="InterPro"/>
</dbReference>
<keyword evidence="2 6" id="KW-0547">Nucleotide-binding</keyword>
<evidence type="ECO:0000313" key="11">
    <source>
        <dbReference type="Proteomes" id="UP000751190"/>
    </source>
</evidence>
<proteinExistence type="inferred from homology"/>
<evidence type="ECO:0000256" key="8">
    <source>
        <dbReference type="SAM" id="Coils"/>
    </source>
</evidence>
<dbReference type="AlphaFoldDB" id="A0A8J5XDB6"/>
<dbReference type="InterPro" id="IPR027417">
    <property type="entry name" value="P-loop_NTPase"/>
</dbReference>
<dbReference type="GO" id="GO:0005524">
    <property type="term" value="F:ATP binding"/>
    <property type="evidence" value="ECO:0007669"/>
    <property type="project" value="UniProtKB-UniRule"/>
</dbReference>
<dbReference type="SMART" id="SM00129">
    <property type="entry name" value="KISc"/>
    <property type="match status" value="1"/>
</dbReference>
<evidence type="ECO:0000313" key="10">
    <source>
        <dbReference type="EMBL" id="KAG8464658.1"/>
    </source>
</evidence>
<dbReference type="SUPFAM" id="SSF52540">
    <property type="entry name" value="P-loop containing nucleoside triphosphate hydrolases"/>
    <property type="match status" value="1"/>
</dbReference>
<evidence type="ECO:0000256" key="4">
    <source>
        <dbReference type="ARBA" id="ARBA00023054"/>
    </source>
</evidence>
<organism evidence="10 11">
    <name type="scientific">Diacronema lutheri</name>
    <name type="common">Unicellular marine alga</name>
    <name type="synonym">Monochrysis lutheri</name>
    <dbReference type="NCBI Taxonomy" id="2081491"/>
    <lineage>
        <taxon>Eukaryota</taxon>
        <taxon>Haptista</taxon>
        <taxon>Haptophyta</taxon>
        <taxon>Pavlovophyceae</taxon>
        <taxon>Pavlovales</taxon>
        <taxon>Pavlovaceae</taxon>
        <taxon>Diacronema</taxon>
    </lineage>
</organism>
<feature type="binding site" evidence="6">
    <location>
        <begin position="110"/>
        <end position="117"/>
    </location>
    <ligand>
        <name>ATP</name>
        <dbReference type="ChEBI" id="CHEBI:30616"/>
    </ligand>
</feature>
<dbReference type="PROSITE" id="PS50067">
    <property type="entry name" value="KINESIN_MOTOR_2"/>
    <property type="match status" value="1"/>
</dbReference>